<evidence type="ECO:0000313" key="2">
    <source>
        <dbReference type="EMBL" id="KAK7201152.1"/>
    </source>
</evidence>
<gene>
    <name evidence="2" type="ORF">NESM_000176200</name>
</gene>
<accession>A0AAW0F3J0</accession>
<evidence type="ECO:0000256" key="1">
    <source>
        <dbReference type="RuleBase" id="RU004374"/>
    </source>
</evidence>
<dbReference type="GO" id="GO:0003743">
    <property type="term" value="F:translation initiation factor activity"/>
    <property type="evidence" value="ECO:0007669"/>
    <property type="project" value="UniProtKB-KW"/>
</dbReference>
<reference evidence="2 3" key="1">
    <citation type="journal article" date="2021" name="MBio">
        <title>A New Model Trypanosomatid, Novymonas esmeraldas: Genomic Perception of Its 'Candidatus Pandoraea novymonadis' Endosymbiont.</title>
        <authorList>
            <person name="Zakharova A."/>
            <person name="Saura A."/>
            <person name="Butenko A."/>
            <person name="Podesvova L."/>
            <person name="Warmusova S."/>
            <person name="Kostygov A.Y."/>
            <person name="Nenarokova A."/>
            <person name="Lukes J."/>
            <person name="Opperdoes F.R."/>
            <person name="Yurchenko V."/>
        </authorList>
    </citation>
    <scope>NUCLEOTIDE SEQUENCE [LARGE SCALE GENOMIC DNA]</scope>
    <source>
        <strain evidence="2 3">E262AT.01</strain>
    </source>
</reference>
<keyword evidence="1 2" id="KW-0396">Initiation factor</keyword>
<keyword evidence="1" id="KW-0694">RNA-binding</keyword>
<name>A0AAW0F3J0_9TRYP</name>
<evidence type="ECO:0000313" key="3">
    <source>
        <dbReference type="Proteomes" id="UP001430356"/>
    </source>
</evidence>
<dbReference type="SUPFAM" id="SSF55418">
    <property type="entry name" value="eIF4e-like"/>
    <property type="match status" value="1"/>
</dbReference>
<comment type="similarity">
    <text evidence="1">Belongs to the eukaryotic initiation factor 4E family.</text>
</comment>
<comment type="caution">
    <text evidence="2">The sequence shown here is derived from an EMBL/GenBank/DDBJ whole genome shotgun (WGS) entry which is preliminary data.</text>
</comment>
<dbReference type="GO" id="GO:0000340">
    <property type="term" value="F:RNA 7-methylguanosine cap binding"/>
    <property type="evidence" value="ECO:0007669"/>
    <property type="project" value="TreeGrafter"/>
</dbReference>
<dbReference type="InterPro" id="IPR001040">
    <property type="entry name" value="TIF_eIF_4E"/>
</dbReference>
<dbReference type="AlphaFoldDB" id="A0AAW0F3J0"/>
<organism evidence="2 3">
    <name type="scientific">Novymonas esmeraldas</name>
    <dbReference type="NCBI Taxonomy" id="1808958"/>
    <lineage>
        <taxon>Eukaryota</taxon>
        <taxon>Discoba</taxon>
        <taxon>Euglenozoa</taxon>
        <taxon>Kinetoplastea</taxon>
        <taxon>Metakinetoplastina</taxon>
        <taxon>Trypanosomatida</taxon>
        <taxon>Trypanosomatidae</taxon>
        <taxon>Novymonas</taxon>
    </lineage>
</organism>
<keyword evidence="3" id="KW-1185">Reference proteome</keyword>
<dbReference type="Pfam" id="PF01652">
    <property type="entry name" value="IF4E"/>
    <property type="match status" value="1"/>
</dbReference>
<dbReference type="Gene3D" id="3.30.760.10">
    <property type="entry name" value="RNA Cap, Translation Initiation Factor Eif4e"/>
    <property type="match status" value="1"/>
</dbReference>
<proteinExistence type="inferred from homology"/>
<dbReference type="GO" id="GO:0016281">
    <property type="term" value="C:eukaryotic translation initiation factor 4F complex"/>
    <property type="evidence" value="ECO:0007669"/>
    <property type="project" value="TreeGrafter"/>
</dbReference>
<sequence>MADSSSTTTTAVEESSTTTPLHPLKDKWFVFYIPASKAGEYEHETKELGYVSSIEEVYGTINTLPPITLLPNDDNIVFARNKIEPQYESFPNGMRFSIFCKTKAQCREATTYVVAVVLGESMSREVCKGESPCDIVRIGHKGSAMYKDSVRIEIWAHQSPHTAAMEKHLTSIISSIPGISMSVRPFK</sequence>
<dbReference type="EMBL" id="JAECZO010000012">
    <property type="protein sequence ID" value="KAK7201152.1"/>
    <property type="molecule type" value="Genomic_DNA"/>
</dbReference>
<dbReference type="PANTHER" id="PTHR11960">
    <property type="entry name" value="EUKARYOTIC TRANSLATION INITIATION FACTOR 4E RELATED"/>
    <property type="match status" value="1"/>
</dbReference>
<protein>
    <submittedName>
        <fullName evidence="2">Eukaryotic translation initiation factor 4E type 6</fullName>
    </submittedName>
</protein>
<dbReference type="InterPro" id="IPR023398">
    <property type="entry name" value="TIF_eIF4e-like"/>
</dbReference>
<keyword evidence="1" id="KW-0648">Protein biosynthesis</keyword>
<dbReference type="PANTHER" id="PTHR11960:SF20">
    <property type="entry name" value="EUKARYOTIC TRANSLATION INITIATION FACTOR 4E TYPE 6"/>
    <property type="match status" value="1"/>
</dbReference>
<dbReference type="Proteomes" id="UP001430356">
    <property type="component" value="Unassembled WGS sequence"/>
</dbReference>